<dbReference type="PANTHER" id="PTHR35910">
    <property type="entry name" value="2EXR DOMAIN-CONTAINING PROTEIN"/>
    <property type="match status" value="1"/>
</dbReference>
<gene>
    <name evidence="2" type="ORF">N0V84_011886</name>
</gene>
<sequence length="227" mass="25976">MESTPLAFPRFKILPPEIRAIIWEYSFGEARIFKTKSTSIVSGIIPMVVNHKPPPSSQACKEARKISQRLGTFLFGACGSPYKSLWFNPSKDIFWWDRQSITMWQIKSSGHSFHCVENVALDLTDSSENSLEKVYDMCNIFPFCKKLQLVLQHKEGLGSNVRFLKVSDKYHVCVRVFDGFVPWDVIEENFDEDYAIAYADQGLKMPEGAQPPLFEAVEVVPIRDSER</sequence>
<dbReference type="Pfam" id="PF20150">
    <property type="entry name" value="2EXR"/>
    <property type="match status" value="1"/>
</dbReference>
<feature type="domain" description="2EXR" evidence="1">
    <location>
        <begin position="8"/>
        <end position="94"/>
    </location>
</feature>
<organism evidence="2 3">
    <name type="scientific">Fusarium piperis</name>
    <dbReference type="NCBI Taxonomy" id="1435070"/>
    <lineage>
        <taxon>Eukaryota</taxon>
        <taxon>Fungi</taxon>
        <taxon>Dikarya</taxon>
        <taxon>Ascomycota</taxon>
        <taxon>Pezizomycotina</taxon>
        <taxon>Sordariomycetes</taxon>
        <taxon>Hypocreomycetidae</taxon>
        <taxon>Hypocreales</taxon>
        <taxon>Nectriaceae</taxon>
        <taxon>Fusarium</taxon>
        <taxon>Fusarium solani species complex</taxon>
    </lineage>
</organism>
<reference evidence="2" key="1">
    <citation type="submission" date="2022-10" db="EMBL/GenBank/DDBJ databases">
        <title>Tapping the CABI collections for fungal endophytes: first genome assemblies for Collariella, Neodidymelliopsis, Ascochyta clinopodiicola, Didymella pomorum, Didymosphaeria variabile, Neocosmospora piperis and Neocucurbitaria cava.</title>
        <authorList>
            <person name="Hill R."/>
        </authorList>
    </citation>
    <scope>NUCLEOTIDE SEQUENCE</scope>
    <source>
        <strain evidence="2">IMI 366586</strain>
    </source>
</reference>
<name>A0A9W8T9M3_9HYPO</name>
<dbReference type="PANTHER" id="PTHR35910:SF6">
    <property type="entry name" value="2EXR DOMAIN-CONTAINING PROTEIN"/>
    <property type="match status" value="1"/>
</dbReference>
<keyword evidence="3" id="KW-1185">Reference proteome</keyword>
<evidence type="ECO:0000313" key="3">
    <source>
        <dbReference type="Proteomes" id="UP001140502"/>
    </source>
</evidence>
<dbReference type="Proteomes" id="UP001140502">
    <property type="component" value="Unassembled WGS sequence"/>
</dbReference>
<protein>
    <recommendedName>
        <fullName evidence="1">2EXR domain-containing protein</fullName>
    </recommendedName>
</protein>
<evidence type="ECO:0000259" key="1">
    <source>
        <dbReference type="Pfam" id="PF20150"/>
    </source>
</evidence>
<dbReference type="AlphaFoldDB" id="A0A9W8T9M3"/>
<comment type="caution">
    <text evidence="2">The sequence shown here is derived from an EMBL/GenBank/DDBJ whole genome shotgun (WGS) entry which is preliminary data.</text>
</comment>
<evidence type="ECO:0000313" key="2">
    <source>
        <dbReference type="EMBL" id="KAJ4308789.1"/>
    </source>
</evidence>
<proteinExistence type="predicted"/>
<dbReference type="InterPro" id="IPR045518">
    <property type="entry name" value="2EXR"/>
</dbReference>
<dbReference type="OrthoDB" id="3561261at2759"/>
<accession>A0A9W8T9M3</accession>
<dbReference type="EMBL" id="JAPEUR010000492">
    <property type="protein sequence ID" value="KAJ4308789.1"/>
    <property type="molecule type" value="Genomic_DNA"/>
</dbReference>